<dbReference type="GeneID" id="41591325"/>
<dbReference type="AlphaFoldDB" id="A0A1W6K1H5"/>
<dbReference type="InterPro" id="IPR015055">
    <property type="entry name" value="STIV_B116-like"/>
</dbReference>
<dbReference type="KEGG" id="aman:B6F84_10330"/>
<dbReference type="Pfam" id="PF08960">
    <property type="entry name" value="STIV_B116-like"/>
    <property type="match status" value="1"/>
</dbReference>
<dbReference type="RefSeq" id="WP_148692166.1">
    <property type="nucleotide sequence ID" value="NZ_CP020477.1"/>
</dbReference>
<dbReference type="Gene3D" id="3.40.50.11170">
    <property type="entry name" value="Uncharacterised protein PF08960, DUF1874"/>
    <property type="match status" value="1"/>
</dbReference>
<organism evidence="1 2">
    <name type="scientific">Acidianus manzaensis</name>
    <dbReference type="NCBI Taxonomy" id="282676"/>
    <lineage>
        <taxon>Archaea</taxon>
        <taxon>Thermoproteota</taxon>
        <taxon>Thermoprotei</taxon>
        <taxon>Sulfolobales</taxon>
        <taxon>Sulfolobaceae</taxon>
        <taxon>Acidianus</taxon>
    </lineage>
</organism>
<name>A0A1W6K1H5_9CREN</name>
<accession>A0A1W6K1H5</accession>
<keyword evidence="2" id="KW-1185">Reference proteome</keyword>
<gene>
    <name evidence="1" type="ORF">B6F84_10330</name>
</gene>
<proteinExistence type="predicted"/>
<dbReference type="InterPro" id="IPR037236">
    <property type="entry name" value="STIV_B116-like_sf"/>
</dbReference>
<dbReference type="SUPFAM" id="SSF143602">
    <property type="entry name" value="STIV B116-like"/>
    <property type="match status" value="1"/>
</dbReference>
<dbReference type="OrthoDB" id="384852at2157"/>
<evidence type="ECO:0000313" key="1">
    <source>
        <dbReference type="EMBL" id="ARM76376.1"/>
    </source>
</evidence>
<dbReference type="EMBL" id="CP020477">
    <property type="protein sequence ID" value="ARM76376.1"/>
    <property type="molecule type" value="Genomic_DNA"/>
</dbReference>
<protein>
    <submittedName>
        <fullName evidence="1">Uncharacterized protein</fullName>
    </submittedName>
</protein>
<evidence type="ECO:0000313" key="2">
    <source>
        <dbReference type="Proteomes" id="UP000193404"/>
    </source>
</evidence>
<dbReference type="STRING" id="282676.B6F84_10330"/>
<dbReference type="Proteomes" id="UP000193404">
    <property type="component" value="Chromosome"/>
</dbReference>
<reference evidence="1 2" key="1">
    <citation type="submission" date="2017-03" db="EMBL/GenBank/DDBJ databases">
        <title>Sulfur activation and transportation mechanism of thermophilic Archaea Acidianus manzaensis YN-25.</title>
        <authorList>
            <person name="Ma Y."/>
            <person name="Yang Y."/>
            <person name="Xia J."/>
        </authorList>
    </citation>
    <scope>NUCLEOTIDE SEQUENCE [LARGE SCALE GENOMIC DNA]</scope>
    <source>
        <strain evidence="1 2">YN-25</strain>
    </source>
</reference>
<sequence length="149" mass="17259">MAKIVGKYLVNAFSLNMLPDDNEAWYRLYIKRLSTKEFCDEIKSNVKNAIGHQSTIDLVNQLCNMNLTPNRIEIHLEFADPDDDSLESWKNVLYVIQVSLRLQEGKVLSTEELERLLNEGKIKLLKIEISDLMREADEELAEEEEGDEE</sequence>